<dbReference type="EMBL" id="SOZI01000067">
    <property type="protein sequence ID" value="TNY20434.1"/>
    <property type="molecule type" value="Genomic_DNA"/>
</dbReference>
<organism evidence="4 5">
    <name type="scientific">Rhodotorula diobovata</name>
    <dbReference type="NCBI Taxonomy" id="5288"/>
    <lineage>
        <taxon>Eukaryota</taxon>
        <taxon>Fungi</taxon>
        <taxon>Dikarya</taxon>
        <taxon>Basidiomycota</taxon>
        <taxon>Pucciniomycotina</taxon>
        <taxon>Microbotryomycetes</taxon>
        <taxon>Sporidiobolales</taxon>
        <taxon>Sporidiobolaceae</taxon>
        <taxon>Rhodotorula</taxon>
    </lineage>
</organism>
<feature type="domain" description="R3H" evidence="3">
    <location>
        <begin position="997"/>
        <end position="1061"/>
    </location>
</feature>
<feature type="compositionally biased region" description="Low complexity" evidence="1">
    <location>
        <begin position="396"/>
        <end position="418"/>
    </location>
</feature>
<dbReference type="SUPFAM" id="SSF82708">
    <property type="entry name" value="R3H domain"/>
    <property type="match status" value="1"/>
</dbReference>
<feature type="compositionally biased region" description="Basic and acidic residues" evidence="1">
    <location>
        <begin position="699"/>
        <end position="708"/>
    </location>
</feature>
<protein>
    <recommendedName>
        <fullName evidence="6">Protein SQS1</fullName>
    </recommendedName>
</protein>
<keyword evidence="5" id="KW-1185">Reference proteome</keyword>
<dbReference type="PROSITE" id="PS51061">
    <property type="entry name" value="R3H"/>
    <property type="match status" value="1"/>
</dbReference>
<dbReference type="InterPro" id="IPR051189">
    <property type="entry name" value="Splicing_assoc_domain"/>
</dbReference>
<feature type="region of interest" description="Disordered" evidence="1">
    <location>
        <begin position="647"/>
        <end position="758"/>
    </location>
</feature>
<evidence type="ECO:0000256" key="1">
    <source>
        <dbReference type="SAM" id="MobiDB-lite"/>
    </source>
</evidence>
<evidence type="ECO:0000313" key="5">
    <source>
        <dbReference type="Proteomes" id="UP000311382"/>
    </source>
</evidence>
<dbReference type="InterPro" id="IPR000467">
    <property type="entry name" value="G_patch_dom"/>
</dbReference>
<feature type="compositionally biased region" description="Gly residues" evidence="1">
    <location>
        <begin position="89"/>
        <end position="109"/>
    </location>
</feature>
<dbReference type="Pfam" id="PF01585">
    <property type="entry name" value="G-patch"/>
    <property type="match status" value="1"/>
</dbReference>
<sequence>MARGNPRGRAGSHSNSPASRGNARGRGGGRGGRGGRGGGAAVRVDHSMQDFDYADLVSDDMLRFTPSPVFQPPLQPAPQSGYGTPNRGARGGRGGRGGRGSPFPRGGGSANSSGRTTPVVSAPYPTRGSYGSHRGTRGGLGSQFGAAERGGRGGMRGGGFGGRGRGGAAYSGSSTPRHVVGLSEGAFNPLLVPVKFVRATGDGLGTVGGEDEHGLELAGAASPPRPQEKRLPRHSVEGALAAEVQNLALEADEDDVEDNPKGGPPPETAFEPEPATTATMALDELEDAPDAAEPTTHPGLGSRARQPVEREVPAPSPTAALPEATPDVDEDVAGGDDGPPLFEISVSRSTVTVDLPSSLAPPAALVAHDSSTPLSSDSSDSDSEQILFPRRAQAHADPVSSARPPAAAPRPAADLSLSTSSSHAPAVAARTRAPHPSQPAQPAKQSKKALKRASRAARKTGRLHARSGNAHLAGHGSGRRLDEDEDEDQGVAQEQAQDRAAGAALFAQMQGAKGVDDMLVASDDDDEQDIVDAEGHVPGQPRQGDSDLEWGSSSPAARGPPRGRAKKAALRAQRADQRERDKLERLVAAGATREEVEVALALEMSLEAERRDARERERRRAEEDYAANVRNDEGDDSMAVLAAFARGAVGQLGGTHERGDDADRRMAEDEEDEDEWGTSSDGESEDEEESDEEDDDDTEGAHDRRLALEEEEGSDEVDSDDELEMEYSLGDADGRVEHSLSIASDEDSFDSSLSSSTDSDAELFAFESALLAGQKISLQRMGQSGSGGRKDERERKKARARQRKGKGKAHVVDSRSSEEDSDDDDGDDVMFTGQDSWADRDEDYISKVQAAVRLNTDLLSTAQGGRAARRSNRRERNKLFNAISQGNFDDIDLYDEAADLDEDLVEAMFAEQEEMGFAGPSKKQRKKDKTFNGAFSAQLAAQWDLDRSKKASKKAQRAAERAAAREAEFRDTYRDKSGAYSRGKAGAKRLAAGSGDDNDAATINTRIRHFIVTDLSATSLSLPPMAKKARIAVHLLAEVYGLKSRSLGSGKNRFPVLERTSKTTVVGVSERRVRAIVGTADGEHELGGFDADWGGPRGKGKYRGKVGGLWKALEGASGKKSGGGRRDQLGKNSEGAVVGQGADRIGEDNVGFALLKKMGWTEGGQIGLSGQGLHEPVVARVKTGKSGLGSGFAVSRGDAQALARGPE</sequence>
<feature type="compositionally biased region" description="Basic residues" evidence="1">
    <location>
        <begin position="796"/>
        <end position="809"/>
    </location>
</feature>
<reference evidence="4 5" key="1">
    <citation type="submission" date="2019-03" db="EMBL/GenBank/DDBJ databases">
        <title>Rhodosporidium diobovatum UCD-FST 08-225 genome sequencing, assembly, and annotation.</title>
        <authorList>
            <person name="Fakankun I.U."/>
            <person name="Fristensky B."/>
            <person name="Levin D.B."/>
        </authorList>
    </citation>
    <scope>NUCLEOTIDE SEQUENCE [LARGE SCALE GENOMIC DNA]</scope>
    <source>
        <strain evidence="4 5">UCD-FST 08-225</strain>
    </source>
</reference>
<feature type="region of interest" description="Disordered" evidence="1">
    <location>
        <begin position="200"/>
        <end position="345"/>
    </location>
</feature>
<feature type="compositionally biased region" description="Basic and acidic residues" evidence="1">
    <location>
        <begin position="226"/>
        <end position="236"/>
    </location>
</feature>
<gene>
    <name evidence="4" type="ORF">DMC30DRAFT_253617</name>
</gene>
<evidence type="ECO:0000259" key="2">
    <source>
        <dbReference type="PROSITE" id="PS50174"/>
    </source>
</evidence>
<evidence type="ECO:0000313" key="4">
    <source>
        <dbReference type="EMBL" id="TNY20434.1"/>
    </source>
</evidence>
<feature type="domain" description="G-patch" evidence="2">
    <location>
        <begin position="1147"/>
        <end position="1193"/>
    </location>
</feature>
<dbReference type="Gene3D" id="3.30.1370.50">
    <property type="entry name" value="R3H-like domain"/>
    <property type="match status" value="1"/>
</dbReference>
<feature type="compositionally biased region" description="Basic and acidic residues" evidence="1">
    <location>
        <begin position="655"/>
        <end position="667"/>
    </location>
</feature>
<dbReference type="SMART" id="SM00443">
    <property type="entry name" value="G_patch"/>
    <property type="match status" value="1"/>
</dbReference>
<dbReference type="STRING" id="5288.A0A5C5FWL0"/>
<dbReference type="InterPro" id="IPR036867">
    <property type="entry name" value="R3H_dom_sf"/>
</dbReference>
<comment type="caution">
    <text evidence="4">The sequence shown here is derived from an EMBL/GenBank/DDBJ whole genome shotgun (WGS) entry which is preliminary data.</text>
</comment>
<dbReference type="Proteomes" id="UP000311382">
    <property type="component" value="Unassembled WGS sequence"/>
</dbReference>
<feature type="compositionally biased region" description="Acidic residues" evidence="1">
    <location>
        <begin position="709"/>
        <end position="725"/>
    </location>
</feature>
<feature type="region of interest" description="Disordered" evidence="1">
    <location>
        <begin position="1116"/>
        <end position="1135"/>
    </location>
</feature>
<feature type="region of interest" description="Disordered" evidence="1">
    <location>
        <begin position="977"/>
        <end position="998"/>
    </location>
</feature>
<feature type="region of interest" description="Disordered" evidence="1">
    <location>
        <begin position="63"/>
        <end position="175"/>
    </location>
</feature>
<proteinExistence type="predicted"/>
<feature type="compositionally biased region" description="Acidic residues" evidence="1">
    <location>
        <begin position="819"/>
        <end position="828"/>
    </location>
</feature>
<feature type="compositionally biased region" description="Low complexity" evidence="1">
    <location>
        <begin position="268"/>
        <end position="282"/>
    </location>
</feature>
<feature type="compositionally biased region" description="Basic and acidic residues" evidence="1">
    <location>
        <begin position="607"/>
        <end position="623"/>
    </location>
</feature>
<feature type="compositionally biased region" description="Acidic residues" evidence="1">
    <location>
        <begin position="522"/>
        <end position="532"/>
    </location>
</feature>
<dbReference type="PANTHER" id="PTHR14195">
    <property type="entry name" value="G PATCH DOMAIN CONTAINING PROTEIN 2"/>
    <property type="match status" value="1"/>
</dbReference>
<dbReference type="Pfam" id="PF01424">
    <property type="entry name" value="R3H"/>
    <property type="match status" value="1"/>
</dbReference>
<feature type="compositionally biased region" description="Low complexity" evidence="1">
    <location>
        <begin position="981"/>
        <end position="995"/>
    </location>
</feature>
<dbReference type="PROSITE" id="PS50174">
    <property type="entry name" value="G_PATCH"/>
    <property type="match status" value="1"/>
</dbReference>
<feature type="compositionally biased region" description="Basic and acidic residues" evidence="1">
    <location>
        <begin position="573"/>
        <end position="583"/>
    </location>
</feature>
<feature type="region of interest" description="Disordered" evidence="1">
    <location>
        <begin position="364"/>
        <end position="583"/>
    </location>
</feature>
<feature type="compositionally biased region" description="Gly residues" evidence="1">
    <location>
        <begin position="24"/>
        <end position="40"/>
    </location>
</feature>
<feature type="compositionally biased region" description="Acidic residues" evidence="1">
    <location>
        <begin position="668"/>
        <end position="698"/>
    </location>
</feature>
<feature type="region of interest" description="Disordered" evidence="1">
    <location>
        <begin position="774"/>
        <end position="835"/>
    </location>
</feature>
<accession>A0A5C5FWL0</accession>
<dbReference type="AlphaFoldDB" id="A0A5C5FWL0"/>
<dbReference type="OrthoDB" id="21470at2759"/>
<feature type="compositionally biased region" description="Basic residues" evidence="1">
    <location>
        <begin position="445"/>
        <end position="465"/>
    </location>
</feature>
<dbReference type="GO" id="GO:0003676">
    <property type="term" value="F:nucleic acid binding"/>
    <property type="evidence" value="ECO:0007669"/>
    <property type="project" value="UniProtKB-UniRule"/>
</dbReference>
<dbReference type="SMART" id="SM00393">
    <property type="entry name" value="R3H"/>
    <property type="match status" value="1"/>
</dbReference>
<evidence type="ECO:0008006" key="6">
    <source>
        <dbReference type="Google" id="ProtNLM"/>
    </source>
</evidence>
<evidence type="ECO:0000259" key="3">
    <source>
        <dbReference type="PROSITE" id="PS51061"/>
    </source>
</evidence>
<feature type="compositionally biased region" description="Gly residues" evidence="1">
    <location>
        <begin position="152"/>
        <end position="169"/>
    </location>
</feature>
<dbReference type="InterPro" id="IPR001374">
    <property type="entry name" value="R3H_dom"/>
</dbReference>
<feature type="compositionally biased region" description="Low complexity" evidence="1">
    <location>
        <begin position="364"/>
        <end position="378"/>
    </location>
</feature>
<feature type="region of interest" description="Disordered" evidence="1">
    <location>
        <begin position="603"/>
        <end position="635"/>
    </location>
</feature>
<name>A0A5C5FWL0_9BASI</name>
<feature type="region of interest" description="Disordered" evidence="1">
    <location>
        <begin position="1"/>
        <end position="43"/>
    </location>
</feature>